<evidence type="ECO:0000313" key="2">
    <source>
        <dbReference type="EMBL" id="KHN75130.1"/>
    </source>
</evidence>
<name>A0A0B2V2A3_TOXCA</name>
<comment type="caution">
    <text evidence="2">The sequence shown here is derived from an EMBL/GenBank/DDBJ whole genome shotgun (WGS) entry which is preliminary data.</text>
</comment>
<dbReference type="Proteomes" id="UP000031036">
    <property type="component" value="Unassembled WGS sequence"/>
</dbReference>
<feature type="region of interest" description="Disordered" evidence="1">
    <location>
        <begin position="34"/>
        <end position="97"/>
    </location>
</feature>
<evidence type="ECO:0000313" key="3">
    <source>
        <dbReference type="Proteomes" id="UP000031036"/>
    </source>
</evidence>
<sequence length="150" mass="16838">MYNATVDDTPIYRLHTRYEIDATALVASYAVRNTSKHNTSISRPSKRGSKAKMRLRTSTTSCRDRRDAAAVSGKSAEEHPRQLVGNPTKRTTRQSSAKGTHVHEAICVCQLISIAKAGHIRNERRYVMKAIDQIMKVHGLEAIYVPKKTF</sequence>
<organism evidence="2 3">
    <name type="scientific">Toxocara canis</name>
    <name type="common">Canine roundworm</name>
    <dbReference type="NCBI Taxonomy" id="6265"/>
    <lineage>
        <taxon>Eukaryota</taxon>
        <taxon>Metazoa</taxon>
        <taxon>Ecdysozoa</taxon>
        <taxon>Nematoda</taxon>
        <taxon>Chromadorea</taxon>
        <taxon>Rhabditida</taxon>
        <taxon>Spirurina</taxon>
        <taxon>Ascaridomorpha</taxon>
        <taxon>Ascaridoidea</taxon>
        <taxon>Toxocaridae</taxon>
        <taxon>Toxocara</taxon>
    </lineage>
</organism>
<dbReference type="AlphaFoldDB" id="A0A0B2V2A3"/>
<feature type="compositionally biased region" description="Polar residues" evidence="1">
    <location>
        <begin position="34"/>
        <end position="43"/>
    </location>
</feature>
<reference evidence="2 3" key="1">
    <citation type="submission" date="2014-11" db="EMBL/GenBank/DDBJ databases">
        <title>Genetic blueprint of the zoonotic pathogen Toxocara canis.</title>
        <authorList>
            <person name="Zhu X.-Q."/>
            <person name="Korhonen P.K."/>
            <person name="Cai H."/>
            <person name="Young N.D."/>
            <person name="Nejsum P."/>
            <person name="von Samson-Himmelstjerna G."/>
            <person name="Boag P.R."/>
            <person name="Tan P."/>
            <person name="Li Q."/>
            <person name="Min J."/>
            <person name="Yang Y."/>
            <person name="Wang X."/>
            <person name="Fang X."/>
            <person name="Hall R.S."/>
            <person name="Hofmann A."/>
            <person name="Sternberg P.W."/>
            <person name="Jex A.R."/>
            <person name="Gasser R.B."/>
        </authorList>
    </citation>
    <scope>NUCLEOTIDE SEQUENCE [LARGE SCALE GENOMIC DNA]</scope>
    <source>
        <strain evidence="2">PN_DK_2014</strain>
    </source>
</reference>
<feature type="compositionally biased region" description="Basic residues" evidence="1">
    <location>
        <begin position="44"/>
        <end position="55"/>
    </location>
</feature>
<accession>A0A0B2V2A3</accession>
<proteinExistence type="predicted"/>
<dbReference type="EMBL" id="JPKZ01002781">
    <property type="protein sequence ID" value="KHN75130.1"/>
    <property type="molecule type" value="Genomic_DNA"/>
</dbReference>
<evidence type="ECO:0000256" key="1">
    <source>
        <dbReference type="SAM" id="MobiDB-lite"/>
    </source>
</evidence>
<keyword evidence="3" id="KW-1185">Reference proteome</keyword>
<protein>
    <submittedName>
        <fullName evidence="2">Uncharacterized protein</fullName>
    </submittedName>
</protein>
<gene>
    <name evidence="2" type="ORF">Tcan_01514</name>
</gene>